<dbReference type="SUPFAM" id="SSF51735">
    <property type="entry name" value="NAD(P)-binding Rossmann-fold domains"/>
    <property type="match status" value="1"/>
</dbReference>
<sequence>MLEDHSRHYRLIKREWQAQDSFRVLPHFEENTMSTIGIIGAGAIGSAFAKALSRQGIPLVIANSRGPDTLAELVAELGPTARAVSREEAAAQDIVLVAVNWSKLPTALAGLLDFGGRIVIDANNSIEAPSFKPVDLQGRPSSEVFAEWVPGARVVKAFNHLLARLLEADPASEGGKRVLFLSGDDAQAKAEVGALIDQLGFFGIDLGELSVGARLVQFPGGPLPVLNLVKFA</sequence>
<comment type="caution">
    <text evidence="3">The sequence shown here is derived from an EMBL/GenBank/DDBJ whole genome shotgun (WGS) entry which is preliminary data.</text>
</comment>
<feature type="domain" description="Pyrroline-5-carboxylate reductase catalytic N-terminal" evidence="2">
    <location>
        <begin position="35"/>
        <end position="124"/>
    </location>
</feature>
<dbReference type="PANTHER" id="PTHR14239">
    <property type="entry name" value="DUDULIN-RELATED"/>
    <property type="match status" value="1"/>
</dbReference>
<keyword evidence="1" id="KW-0560">Oxidoreductase</keyword>
<dbReference type="EMBL" id="JAMDGS010000024">
    <property type="protein sequence ID" value="MDD1128596.1"/>
    <property type="molecule type" value="Genomic_DNA"/>
</dbReference>
<evidence type="ECO:0000259" key="2">
    <source>
        <dbReference type="Pfam" id="PF03807"/>
    </source>
</evidence>
<reference evidence="3" key="1">
    <citation type="submission" date="2022-05" db="EMBL/GenBank/DDBJ databases">
        <title>Novel Pseudomonas spp. Isolated from a Rainbow Trout Aquaculture Facility.</title>
        <authorList>
            <person name="Testerman T."/>
            <person name="Graf J."/>
        </authorList>
    </citation>
    <scope>NUCLEOTIDE SEQUENCE</scope>
    <source>
        <strain evidence="3">ID386</strain>
    </source>
</reference>
<dbReference type="Proteomes" id="UP001150531">
    <property type="component" value="Unassembled WGS sequence"/>
</dbReference>
<dbReference type="InterPro" id="IPR036291">
    <property type="entry name" value="NAD(P)-bd_dom_sf"/>
</dbReference>
<proteinExistence type="predicted"/>
<dbReference type="RefSeq" id="WP_273897153.1">
    <property type="nucleotide sequence ID" value="NZ_JAMDGS010000024.1"/>
</dbReference>
<dbReference type="Pfam" id="PF03807">
    <property type="entry name" value="F420_oxidored"/>
    <property type="match status" value="1"/>
</dbReference>
<keyword evidence="4" id="KW-1185">Reference proteome</keyword>
<evidence type="ECO:0000256" key="1">
    <source>
        <dbReference type="ARBA" id="ARBA00023002"/>
    </source>
</evidence>
<protein>
    <submittedName>
        <fullName evidence="3">NADPH-dependent F420 reductase</fullName>
    </submittedName>
</protein>
<gene>
    <name evidence="3" type="ORF">M5G18_28735</name>
</gene>
<dbReference type="Gene3D" id="3.40.50.720">
    <property type="entry name" value="NAD(P)-binding Rossmann-like Domain"/>
    <property type="match status" value="1"/>
</dbReference>
<accession>A0ABT5PYN1</accession>
<evidence type="ECO:0000313" key="4">
    <source>
        <dbReference type="Proteomes" id="UP001150531"/>
    </source>
</evidence>
<organism evidence="3 4">
    <name type="scientific">Pseudomonas aphyarum</name>
    <dbReference type="NCBI Taxonomy" id="2942629"/>
    <lineage>
        <taxon>Bacteria</taxon>
        <taxon>Pseudomonadati</taxon>
        <taxon>Pseudomonadota</taxon>
        <taxon>Gammaproteobacteria</taxon>
        <taxon>Pseudomonadales</taxon>
        <taxon>Pseudomonadaceae</taxon>
        <taxon>Pseudomonas</taxon>
    </lineage>
</organism>
<name>A0ABT5PYN1_9PSED</name>
<dbReference type="InterPro" id="IPR028939">
    <property type="entry name" value="P5C_Rdtase_cat_N"/>
</dbReference>
<evidence type="ECO:0000313" key="3">
    <source>
        <dbReference type="EMBL" id="MDD1128596.1"/>
    </source>
</evidence>
<dbReference type="InterPro" id="IPR051267">
    <property type="entry name" value="STEAP_metalloreductase"/>
</dbReference>